<evidence type="ECO:0000256" key="1">
    <source>
        <dbReference type="SAM" id="MobiDB-lite"/>
    </source>
</evidence>
<evidence type="ECO:0000313" key="2">
    <source>
        <dbReference type="EMBL" id="KAH0809889.1"/>
    </source>
</evidence>
<name>A0A8J6L340_TENMO</name>
<dbReference type="AlphaFoldDB" id="A0A8J6L340"/>
<gene>
    <name evidence="2" type="ORF">GEV33_012901</name>
</gene>
<accession>A0A8J6L340</accession>
<proteinExistence type="predicted"/>
<evidence type="ECO:0000313" key="3">
    <source>
        <dbReference type="Proteomes" id="UP000719412"/>
    </source>
</evidence>
<organism evidence="2 3">
    <name type="scientific">Tenebrio molitor</name>
    <name type="common">Yellow mealworm beetle</name>
    <dbReference type="NCBI Taxonomy" id="7067"/>
    <lineage>
        <taxon>Eukaryota</taxon>
        <taxon>Metazoa</taxon>
        <taxon>Ecdysozoa</taxon>
        <taxon>Arthropoda</taxon>
        <taxon>Hexapoda</taxon>
        <taxon>Insecta</taxon>
        <taxon>Pterygota</taxon>
        <taxon>Neoptera</taxon>
        <taxon>Endopterygota</taxon>
        <taxon>Coleoptera</taxon>
        <taxon>Polyphaga</taxon>
        <taxon>Cucujiformia</taxon>
        <taxon>Tenebrionidae</taxon>
        <taxon>Tenebrio</taxon>
    </lineage>
</organism>
<protein>
    <submittedName>
        <fullName evidence="2">Uncharacterized protein</fullName>
    </submittedName>
</protein>
<dbReference type="Proteomes" id="UP000719412">
    <property type="component" value="Unassembled WGS sequence"/>
</dbReference>
<comment type="caution">
    <text evidence="2">The sequence shown here is derived from an EMBL/GenBank/DDBJ whole genome shotgun (WGS) entry which is preliminary data.</text>
</comment>
<keyword evidence="3" id="KW-1185">Reference proteome</keyword>
<reference evidence="2" key="1">
    <citation type="journal article" date="2020" name="J Insects Food Feed">
        <title>The yellow mealworm (Tenebrio molitor) genome: a resource for the emerging insects as food and feed industry.</title>
        <authorList>
            <person name="Eriksson T."/>
            <person name="Andere A."/>
            <person name="Kelstrup H."/>
            <person name="Emery V."/>
            <person name="Picard C."/>
        </authorList>
    </citation>
    <scope>NUCLEOTIDE SEQUENCE</scope>
    <source>
        <strain evidence="2">Stoneville</strain>
        <tissue evidence="2">Whole head</tissue>
    </source>
</reference>
<reference evidence="2" key="2">
    <citation type="submission" date="2021-08" db="EMBL/GenBank/DDBJ databases">
        <authorList>
            <person name="Eriksson T."/>
        </authorList>
    </citation>
    <scope>NUCLEOTIDE SEQUENCE</scope>
    <source>
        <strain evidence="2">Stoneville</strain>
        <tissue evidence="2">Whole head</tissue>
    </source>
</reference>
<sequence length="396" mass="45206">MNVEPSERDKDTDKQERRENIKESRYNRKSERCMTEEIPEYLGRESVAERKMMGRFRCGIEERENRSTTPPGSGTARKNLVPNDAKNFDTDVKIPMYSLSGHGDQQVLAFGRTQDAVPLFGTDYSGSALFGQKTKAIKRSNCGNSESENMCRSSAKERSRRLASYETETIKVATTNRDELRDSKKYKAQKKSDKGLSGDPSNPAKQCPAVRLIRLRPSVAIFYFCFYISDTVKVSEVDNRPKSNQISGSDVDNRCVGTIVPVCRYYFRSLLFVKRSERENAGENLEQCLSLIARTQGCQFYPPGEYLRFVRVPENLRVGEEVLRVEVYPRNNLSLKPVDKDEDVHYFTYRDLNRTTVSLLLARSLEDLVDSDNPRNVLKFKVTCDYDDGEDIVSGC</sequence>
<dbReference type="EMBL" id="JABDTM020027844">
    <property type="protein sequence ID" value="KAH0809889.1"/>
    <property type="molecule type" value="Genomic_DNA"/>
</dbReference>
<feature type="region of interest" description="Disordered" evidence="1">
    <location>
        <begin position="181"/>
        <end position="204"/>
    </location>
</feature>
<feature type="region of interest" description="Disordered" evidence="1">
    <location>
        <begin position="1"/>
        <end position="32"/>
    </location>
</feature>
<feature type="compositionally biased region" description="Basic and acidic residues" evidence="1">
    <location>
        <begin position="181"/>
        <end position="196"/>
    </location>
</feature>
<feature type="region of interest" description="Disordered" evidence="1">
    <location>
        <begin position="60"/>
        <end position="83"/>
    </location>
</feature>